<keyword evidence="1" id="KW-1133">Transmembrane helix</keyword>
<dbReference type="PANTHER" id="PTHR30092">
    <property type="entry name" value="INNER MEMBRANE PROTEIN CRED"/>
    <property type="match status" value="1"/>
</dbReference>
<keyword evidence="1" id="KW-0812">Transmembrane</keyword>
<keyword evidence="3" id="KW-1185">Reference proteome</keyword>
<name>A0A2D0NBQ7_FLAN2</name>
<dbReference type="PANTHER" id="PTHR30092:SF0">
    <property type="entry name" value="INNER MEMBRANE PROTEIN CRED"/>
    <property type="match status" value="1"/>
</dbReference>
<protein>
    <submittedName>
        <fullName evidence="2">Cell envelope integrity protein CreD</fullName>
    </submittedName>
</protein>
<dbReference type="PIRSF" id="PIRSF004548">
    <property type="entry name" value="CreD"/>
    <property type="match status" value="1"/>
</dbReference>
<feature type="transmembrane region" description="Helical" evidence="1">
    <location>
        <begin position="361"/>
        <end position="382"/>
    </location>
</feature>
<dbReference type="NCBIfam" id="NF008712">
    <property type="entry name" value="PRK11715.1-1"/>
    <property type="match status" value="1"/>
</dbReference>
<dbReference type="RefSeq" id="WP_099150916.1">
    <property type="nucleotide sequence ID" value="NZ_PDUD01000020.1"/>
</dbReference>
<dbReference type="AlphaFoldDB" id="A0A2D0NBQ7"/>
<dbReference type="Pfam" id="PF06123">
    <property type="entry name" value="CreD"/>
    <property type="match status" value="1"/>
</dbReference>
<feature type="transmembrane region" description="Helical" evidence="1">
    <location>
        <begin position="389"/>
        <end position="407"/>
    </location>
</feature>
<gene>
    <name evidence="2" type="ORF">CRP01_15255</name>
</gene>
<reference evidence="2 3" key="1">
    <citation type="submission" date="2017-10" db="EMBL/GenBank/DDBJ databases">
        <title>The draft genome sequence of Lewinella nigricans NBRC 102662.</title>
        <authorList>
            <person name="Wang K."/>
        </authorList>
    </citation>
    <scope>NUCLEOTIDE SEQUENCE [LARGE SCALE GENOMIC DNA]</scope>
    <source>
        <strain evidence="2 3">NBRC 102662</strain>
    </source>
</reference>
<dbReference type="InterPro" id="IPR010364">
    <property type="entry name" value="Uncharacterised_IM_CreD"/>
</dbReference>
<organism evidence="2 3">
    <name type="scientific">Flavilitoribacter nigricans (strain ATCC 23147 / DSM 23189 / NBRC 102662 / NCIMB 1420 / SS-2)</name>
    <name type="common">Lewinella nigricans</name>
    <dbReference type="NCBI Taxonomy" id="1122177"/>
    <lineage>
        <taxon>Bacteria</taxon>
        <taxon>Pseudomonadati</taxon>
        <taxon>Bacteroidota</taxon>
        <taxon>Saprospiria</taxon>
        <taxon>Saprospirales</taxon>
        <taxon>Lewinellaceae</taxon>
        <taxon>Flavilitoribacter</taxon>
    </lineage>
</organism>
<dbReference type="Proteomes" id="UP000223913">
    <property type="component" value="Unassembled WGS sequence"/>
</dbReference>
<evidence type="ECO:0000313" key="2">
    <source>
        <dbReference type="EMBL" id="PHN05826.1"/>
    </source>
</evidence>
<accession>A0A2D0NBQ7</accession>
<feature type="transmembrane region" description="Helical" evidence="1">
    <location>
        <begin position="336"/>
        <end position="355"/>
    </location>
</feature>
<feature type="transmembrane region" description="Helical" evidence="1">
    <location>
        <begin position="413"/>
        <end position="433"/>
    </location>
</feature>
<dbReference type="OrthoDB" id="9791851at2"/>
<feature type="transmembrane region" description="Helical" evidence="1">
    <location>
        <begin position="21"/>
        <end position="44"/>
    </location>
</feature>
<keyword evidence="1" id="KW-0472">Membrane</keyword>
<comment type="caution">
    <text evidence="2">The sequence shown here is derived from an EMBL/GenBank/DDBJ whole genome shotgun (WGS) entry which is preliminary data.</text>
</comment>
<evidence type="ECO:0000313" key="3">
    <source>
        <dbReference type="Proteomes" id="UP000223913"/>
    </source>
</evidence>
<proteinExistence type="predicted"/>
<dbReference type="EMBL" id="PDUD01000020">
    <property type="protein sequence ID" value="PHN05826.1"/>
    <property type="molecule type" value="Genomic_DNA"/>
</dbReference>
<evidence type="ECO:0000256" key="1">
    <source>
        <dbReference type="SAM" id="Phobius"/>
    </source>
</evidence>
<dbReference type="GO" id="GO:0005886">
    <property type="term" value="C:plasma membrane"/>
    <property type="evidence" value="ECO:0007669"/>
    <property type="project" value="TreeGrafter"/>
</dbReference>
<sequence>MNTENSPISLLNNWIKSSVTLKMVIITIISLVLLIPSTMIYNIIQERESLNREAVYEVSAKWAGRQQLTGPVLTIPATYQSTENGETKFYTRYLNILPEELHAEGSIQPEKLRRGIYEVVVYKSKLAFSGNFLIRPKIDQNYLHQIRYDEAFLTFGISDLRGIEEQIGFNWGGGTLEVEPGAKAGSLFQSGITMAVPGLEAALEGSIPFSFDLSLQGSQNISFVPLGSITTVDIRSDWTSPSFNGSFLPDQREISDAGFQAHWKVLQLNRNFPQSWMDNGPAEAVNNAAFGVDLLLPLDDYQKSMRSVKYGIMTIALTFLTFFLIEILNKKKIHPFQYILVGLALCLFYILLVSISEHTNFNAAFMVSASAVVSMITLYSATIFKRKKLTVLLLVVLSGVYGFLFVTLQMADYALLLGSLGLTLILATTMYFTRNINWYNVNSDPETDKSPAQK</sequence>
<feature type="transmembrane region" description="Helical" evidence="1">
    <location>
        <begin position="310"/>
        <end position="329"/>
    </location>
</feature>